<keyword evidence="1" id="KW-1133">Transmembrane helix</keyword>
<gene>
    <name evidence="2" type="ORF">CH379_017815</name>
</gene>
<feature type="transmembrane region" description="Helical" evidence="1">
    <location>
        <begin position="12"/>
        <end position="29"/>
    </location>
</feature>
<feature type="transmembrane region" description="Helical" evidence="1">
    <location>
        <begin position="35"/>
        <end position="55"/>
    </location>
</feature>
<dbReference type="RefSeq" id="WP_100745938.1">
    <property type="nucleotide sequence ID" value="NZ_NPEF02000025.1"/>
</dbReference>
<keyword evidence="1" id="KW-0812">Transmembrane</keyword>
<dbReference type="Proteomes" id="UP000232122">
    <property type="component" value="Unassembled WGS sequence"/>
</dbReference>
<evidence type="ECO:0000256" key="1">
    <source>
        <dbReference type="SAM" id="Phobius"/>
    </source>
</evidence>
<protein>
    <submittedName>
        <fullName evidence="2">Uncharacterized protein</fullName>
    </submittedName>
</protein>
<feature type="transmembrane region" description="Helical" evidence="1">
    <location>
        <begin position="89"/>
        <end position="111"/>
    </location>
</feature>
<keyword evidence="3" id="KW-1185">Reference proteome</keyword>
<comment type="caution">
    <text evidence="2">The sequence shown here is derived from an EMBL/GenBank/DDBJ whole genome shotgun (WGS) entry which is preliminary data.</text>
</comment>
<accession>A0AAE4QQZ5</accession>
<organism evidence="2 3">
    <name type="scientific">Leptospira ellisii</name>
    <dbReference type="NCBI Taxonomy" id="2023197"/>
    <lineage>
        <taxon>Bacteria</taxon>
        <taxon>Pseudomonadati</taxon>
        <taxon>Spirochaetota</taxon>
        <taxon>Spirochaetia</taxon>
        <taxon>Leptospirales</taxon>
        <taxon>Leptospiraceae</taxon>
        <taxon>Leptospira</taxon>
    </lineage>
</organism>
<evidence type="ECO:0000313" key="3">
    <source>
        <dbReference type="Proteomes" id="UP000232122"/>
    </source>
</evidence>
<name>A0AAE4QQZ5_9LEPT</name>
<sequence>MTANLIRIRNAAIVGFVAAALEGILIGIADPNAGVLILIQSMLFWFSCGAVVSVAEIGIPKFIVSILLTELLNLPWYIALVVIPGNYGHLVPLILASLVLGSVIGWLNVALKTPDTKTIKDHNIQ</sequence>
<dbReference type="EMBL" id="NPEF02000025">
    <property type="protein sequence ID" value="MDV6237493.1"/>
    <property type="molecule type" value="Genomic_DNA"/>
</dbReference>
<proteinExistence type="predicted"/>
<feature type="transmembrane region" description="Helical" evidence="1">
    <location>
        <begin position="62"/>
        <end position="83"/>
    </location>
</feature>
<dbReference type="AlphaFoldDB" id="A0AAE4QQZ5"/>
<keyword evidence="1" id="KW-0472">Membrane</keyword>
<evidence type="ECO:0000313" key="2">
    <source>
        <dbReference type="EMBL" id="MDV6237493.1"/>
    </source>
</evidence>
<reference evidence="2 3" key="1">
    <citation type="journal article" date="2018" name="Microb. Genom.">
        <title>Deciphering the unexplored Leptospira diversity from soils uncovers genomic evolution to virulence.</title>
        <authorList>
            <person name="Thibeaux R."/>
            <person name="Iraola G."/>
            <person name="Ferres I."/>
            <person name="Bierque E."/>
            <person name="Girault D."/>
            <person name="Soupe-Gilbert M.E."/>
            <person name="Picardeau M."/>
            <person name="Goarant C."/>
        </authorList>
    </citation>
    <scope>NUCLEOTIDE SEQUENCE [LARGE SCALE GENOMIC DNA]</scope>
    <source>
        <strain evidence="2 3">ATI7-C-A5</strain>
    </source>
</reference>